<evidence type="ECO:0000256" key="4">
    <source>
        <dbReference type="ARBA" id="ARBA00022723"/>
    </source>
</evidence>
<comment type="caution">
    <text evidence="10">The sequence shown here is derived from an EMBL/GenBank/DDBJ whole genome shotgun (WGS) entry which is preliminary data.</text>
</comment>
<organism evidence="10">
    <name type="scientific">marine sediment metagenome</name>
    <dbReference type="NCBI Taxonomy" id="412755"/>
    <lineage>
        <taxon>unclassified sequences</taxon>
        <taxon>metagenomes</taxon>
        <taxon>ecological metagenomes</taxon>
    </lineage>
</organism>
<accession>A0A0F9K2B3</accession>
<reference evidence="10" key="1">
    <citation type="journal article" date="2015" name="Nature">
        <title>Complex archaea that bridge the gap between prokaryotes and eukaryotes.</title>
        <authorList>
            <person name="Spang A."/>
            <person name="Saw J.H."/>
            <person name="Jorgensen S.L."/>
            <person name="Zaremba-Niedzwiedzka K."/>
            <person name="Martijn J."/>
            <person name="Lind A.E."/>
            <person name="van Eijk R."/>
            <person name="Schleper C."/>
            <person name="Guy L."/>
            <person name="Ettema T.J."/>
        </authorList>
    </citation>
    <scope>NUCLEOTIDE SEQUENCE</scope>
</reference>
<sequence length="616" mass="69112">MVDAARHPKISLMTYSEVKEVKGHVGNFRVTIEHKPRYVTDFCNACGDCVESCPIKVPNEFDEQLSPRHAIYQSFAQAVPSAYVIDLDNCIRCYKCVDACERRTIDFSQETEQIELDVGSIVMATGFEVFNPAPLSEYGYGRWQNVINAPELERLLDPSGPTRGELVRPSDFLAPRQVAFIQCAGSRDERYNSYCSGYCCMASIKTALHIREKYPEIEVFIFYIDIRAPYKGYEEFFRRARERGVKFIRCKPSEIEPSAEQGGLVLHGEDRERGRPMKWEADLVVLSTGAVPARGTGEMGGRLKVSLDENGFYKEFHPKLRPVDSPTEGVFLAGAACGPKDIPYSVAQGSAAAARCSRILMKENLLIEPIVAHMLPDQPDRCLNVNKKCGICVERCPFGAMTALPGEPAFVTEAKCMGCGTCIPDCPQGGISQNHFHDLQIYAQIHTYLNDLPENKILAFMCWWCSYPGADNAGVNRLQYPPSSRGIRVMCAGRIRKDFILEAFRKGAGMVLVSGCHRQDCRYITGQHYAERRMTRLSKTLERMGISAERFRVEWISAAEGEKYARVIREMDQALKNMGQKRIKAENAKTHSELQRCLAHLSDLSLFPVKTVKGAA</sequence>
<dbReference type="PANTHER" id="PTHR43498:SF1">
    <property type="entry name" value="COB--COM HETERODISULFIDE REDUCTASE IRON-SULFUR SUBUNIT A"/>
    <property type="match status" value="1"/>
</dbReference>
<feature type="domain" description="4Fe-4S ferredoxin-type" evidence="9">
    <location>
        <begin position="407"/>
        <end position="436"/>
    </location>
</feature>
<dbReference type="InterPro" id="IPR036188">
    <property type="entry name" value="FAD/NAD-bd_sf"/>
</dbReference>
<evidence type="ECO:0000259" key="9">
    <source>
        <dbReference type="PROSITE" id="PS51379"/>
    </source>
</evidence>
<dbReference type="Gene3D" id="3.30.70.20">
    <property type="match status" value="1"/>
</dbReference>
<dbReference type="SUPFAM" id="SSF51905">
    <property type="entry name" value="FAD/NAD(P)-binding domain"/>
    <property type="match status" value="1"/>
</dbReference>
<dbReference type="EMBL" id="LAZR01014714">
    <property type="protein sequence ID" value="KKM16253.1"/>
    <property type="molecule type" value="Genomic_DNA"/>
</dbReference>
<evidence type="ECO:0000256" key="5">
    <source>
        <dbReference type="ARBA" id="ARBA00022827"/>
    </source>
</evidence>
<dbReference type="GO" id="GO:0051539">
    <property type="term" value="F:4 iron, 4 sulfur cluster binding"/>
    <property type="evidence" value="ECO:0007669"/>
    <property type="project" value="UniProtKB-KW"/>
</dbReference>
<dbReference type="GO" id="GO:0016491">
    <property type="term" value="F:oxidoreductase activity"/>
    <property type="evidence" value="ECO:0007669"/>
    <property type="project" value="UniProtKB-KW"/>
</dbReference>
<dbReference type="InterPro" id="IPR003813">
    <property type="entry name" value="MvhD/FlpD"/>
</dbReference>
<evidence type="ECO:0000256" key="6">
    <source>
        <dbReference type="ARBA" id="ARBA00023002"/>
    </source>
</evidence>
<evidence type="ECO:0000313" key="10">
    <source>
        <dbReference type="EMBL" id="KKM16253.1"/>
    </source>
</evidence>
<dbReference type="PROSITE" id="PS51379">
    <property type="entry name" value="4FE4S_FER_2"/>
    <property type="match status" value="4"/>
</dbReference>
<keyword evidence="6" id="KW-0560">Oxidoreductase</keyword>
<dbReference type="PROSITE" id="PS00198">
    <property type="entry name" value="4FE4S_FER_1"/>
    <property type="match status" value="3"/>
</dbReference>
<feature type="domain" description="4Fe-4S ferredoxin-type" evidence="9">
    <location>
        <begin position="81"/>
        <end position="110"/>
    </location>
</feature>
<feature type="domain" description="4Fe-4S ferredoxin-type" evidence="9">
    <location>
        <begin position="372"/>
        <end position="406"/>
    </location>
</feature>
<gene>
    <name evidence="10" type="ORF">LCGC14_1687710</name>
</gene>
<keyword evidence="7" id="KW-0408">Iron</keyword>
<keyword evidence="3" id="KW-0004">4Fe-4S</keyword>
<proteinExistence type="inferred from homology"/>
<dbReference type="Gene3D" id="3.30.70.3270">
    <property type="match status" value="1"/>
</dbReference>
<evidence type="ECO:0000256" key="2">
    <source>
        <dbReference type="ARBA" id="ARBA00006561"/>
    </source>
</evidence>
<evidence type="ECO:0000256" key="3">
    <source>
        <dbReference type="ARBA" id="ARBA00022485"/>
    </source>
</evidence>
<keyword evidence="5" id="KW-0285">Flavoprotein</keyword>
<dbReference type="Pfam" id="PF02662">
    <property type="entry name" value="FlpD"/>
    <property type="match status" value="1"/>
</dbReference>
<keyword evidence="4" id="KW-0479">Metal-binding</keyword>
<dbReference type="GO" id="GO:0046872">
    <property type="term" value="F:metal ion binding"/>
    <property type="evidence" value="ECO:0007669"/>
    <property type="project" value="UniProtKB-KW"/>
</dbReference>
<evidence type="ECO:0000256" key="1">
    <source>
        <dbReference type="ARBA" id="ARBA00001974"/>
    </source>
</evidence>
<dbReference type="InterPro" id="IPR017896">
    <property type="entry name" value="4Fe4S_Fe-S-bd"/>
</dbReference>
<dbReference type="InterPro" id="IPR017900">
    <property type="entry name" value="4Fe4S_Fe_S_CS"/>
</dbReference>
<dbReference type="AlphaFoldDB" id="A0A0F9K2B3"/>
<evidence type="ECO:0000256" key="7">
    <source>
        <dbReference type="ARBA" id="ARBA00023004"/>
    </source>
</evidence>
<comment type="similarity">
    <text evidence="2">Belongs to the HdrA family.</text>
</comment>
<dbReference type="Pfam" id="PF13187">
    <property type="entry name" value="Fer4_9"/>
    <property type="match status" value="2"/>
</dbReference>
<comment type="cofactor">
    <cofactor evidence="1">
        <name>FAD</name>
        <dbReference type="ChEBI" id="CHEBI:57692"/>
    </cofactor>
</comment>
<dbReference type="PANTHER" id="PTHR43498">
    <property type="entry name" value="FERREDOXIN:COB-COM HETERODISULFIDE REDUCTASE SUBUNIT A"/>
    <property type="match status" value="1"/>
</dbReference>
<dbReference type="SUPFAM" id="SSF54862">
    <property type="entry name" value="4Fe-4S ferredoxins"/>
    <property type="match status" value="1"/>
</dbReference>
<protein>
    <recommendedName>
        <fullName evidence="9">4Fe-4S ferredoxin-type domain-containing protein</fullName>
    </recommendedName>
</protein>
<keyword evidence="8" id="KW-0411">Iron-sulfur</keyword>
<name>A0A0F9K2B3_9ZZZZ</name>
<dbReference type="InterPro" id="IPR039650">
    <property type="entry name" value="HdrA-like"/>
</dbReference>
<evidence type="ECO:0000256" key="8">
    <source>
        <dbReference type="ARBA" id="ARBA00023014"/>
    </source>
</evidence>
<keyword evidence="5" id="KW-0274">FAD</keyword>
<feature type="domain" description="4Fe-4S ferredoxin-type" evidence="9">
    <location>
        <begin position="34"/>
        <end position="64"/>
    </location>
</feature>